<dbReference type="Proteomes" id="UP001165080">
    <property type="component" value="Unassembled WGS sequence"/>
</dbReference>
<dbReference type="AlphaFoldDB" id="A0A9W6F9N1"/>
<accession>A0A9W6F9N1</accession>
<gene>
    <name evidence="2" type="primary">PLESTB002810</name>
    <name evidence="2" type="ORF">PLESTB_001756500</name>
</gene>
<feature type="region of interest" description="Disordered" evidence="1">
    <location>
        <begin position="1"/>
        <end position="35"/>
    </location>
</feature>
<keyword evidence="3" id="KW-1185">Reference proteome</keyword>
<feature type="compositionally biased region" description="Pro residues" evidence="1">
    <location>
        <begin position="9"/>
        <end position="19"/>
    </location>
</feature>
<proteinExistence type="predicted"/>
<comment type="caution">
    <text evidence="2">The sequence shown here is derived from an EMBL/GenBank/DDBJ whole genome shotgun (WGS) entry which is preliminary data.</text>
</comment>
<evidence type="ECO:0000313" key="2">
    <source>
        <dbReference type="EMBL" id="GLC61438.1"/>
    </source>
</evidence>
<dbReference type="EMBL" id="BRXU01000046">
    <property type="protein sequence ID" value="GLC61438.1"/>
    <property type="molecule type" value="Genomic_DNA"/>
</dbReference>
<name>A0A9W6F9N1_9CHLO</name>
<feature type="region of interest" description="Disordered" evidence="1">
    <location>
        <begin position="55"/>
        <end position="81"/>
    </location>
</feature>
<organism evidence="2 3">
    <name type="scientific">Pleodorina starrii</name>
    <dbReference type="NCBI Taxonomy" id="330485"/>
    <lineage>
        <taxon>Eukaryota</taxon>
        <taxon>Viridiplantae</taxon>
        <taxon>Chlorophyta</taxon>
        <taxon>core chlorophytes</taxon>
        <taxon>Chlorophyceae</taxon>
        <taxon>CS clade</taxon>
        <taxon>Chlamydomonadales</taxon>
        <taxon>Volvocaceae</taxon>
        <taxon>Pleodorina</taxon>
    </lineage>
</organism>
<protein>
    <submittedName>
        <fullName evidence="2">Uncharacterized protein</fullName>
    </submittedName>
</protein>
<reference evidence="2 3" key="1">
    <citation type="journal article" date="2023" name="Commun. Biol.">
        <title>Reorganization of the ancestral sex-determining regions during the evolution of trioecy in Pleodorina starrii.</title>
        <authorList>
            <person name="Takahashi K."/>
            <person name="Suzuki S."/>
            <person name="Kawai-Toyooka H."/>
            <person name="Yamamoto K."/>
            <person name="Hamaji T."/>
            <person name="Ootsuki R."/>
            <person name="Yamaguchi H."/>
            <person name="Kawachi M."/>
            <person name="Higashiyama T."/>
            <person name="Nozaki H."/>
        </authorList>
    </citation>
    <scope>NUCLEOTIDE SEQUENCE [LARGE SCALE GENOMIC DNA]</scope>
    <source>
        <strain evidence="2 3">NIES-4479</strain>
    </source>
</reference>
<evidence type="ECO:0000256" key="1">
    <source>
        <dbReference type="SAM" id="MobiDB-lite"/>
    </source>
</evidence>
<evidence type="ECO:0000313" key="3">
    <source>
        <dbReference type="Proteomes" id="UP001165080"/>
    </source>
</evidence>
<feature type="compositionally biased region" description="Low complexity" evidence="1">
    <location>
        <begin position="20"/>
        <end position="35"/>
    </location>
</feature>
<sequence length="162" mass="16321">MHDVGCAAGPPPPPPPPLPSAAGVSAPPAASATSSPLPGLHACLAGVWQSLARQVRTPPPEAAAAAGPPAGGNPPAPEGHGLQVMQLVPVVQLPQAGQSGAGGGGLGTMTFRAVLPHMQVECINLFPNSDVANFPGFVLVSLAQPNFTEVYLRQRSWPPSLE</sequence>